<evidence type="ECO:0000313" key="2">
    <source>
        <dbReference type="Proteomes" id="UP001652580"/>
    </source>
</evidence>
<dbReference type="RefSeq" id="XP_057389288.1">
    <property type="nucleotide sequence ID" value="XM_057533305.1"/>
</dbReference>
<evidence type="ECO:0000256" key="1">
    <source>
        <dbReference type="SAM" id="MobiDB-lite"/>
    </source>
</evidence>
<protein>
    <submittedName>
        <fullName evidence="3">Uncharacterized protein LOC130705647</fullName>
    </submittedName>
</protein>
<dbReference type="Proteomes" id="UP001652580">
    <property type="component" value="Chromosome 1"/>
</dbReference>
<reference evidence="3" key="2">
    <citation type="submission" date="2025-08" db="UniProtKB">
        <authorList>
            <consortium name="RefSeq"/>
        </authorList>
    </citation>
    <scope>IDENTIFICATION</scope>
</reference>
<organism evidence="2 3">
    <name type="scientific">Balaenoptera acutorostrata</name>
    <name type="common">Common minke whale</name>
    <name type="synonym">Balaena rostrata</name>
    <dbReference type="NCBI Taxonomy" id="9767"/>
    <lineage>
        <taxon>Eukaryota</taxon>
        <taxon>Metazoa</taxon>
        <taxon>Chordata</taxon>
        <taxon>Craniata</taxon>
        <taxon>Vertebrata</taxon>
        <taxon>Euteleostomi</taxon>
        <taxon>Mammalia</taxon>
        <taxon>Eutheria</taxon>
        <taxon>Laurasiatheria</taxon>
        <taxon>Artiodactyla</taxon>
        <taxon>Whippomorpha</taxon>
        <taxon>Cetacea</taxon>
        <taxon>Mysticeti</taxon>
        <taxon>Balaenopteridae</taxon>
        <taxon>Balaenoptera</taxon>
    </lineage>
</organism>
<name>A0ABM3SHF9_BALAC</name>
<gene>
    <name evidence="3" type="primary">LOC130705647</name>
</gene>
<accession>A0ABM3SHF9</accession>
<evidence type="ECO:0000313" key="3">
    <source>
        <dbReference type="RefSeq" id="XP_057389288.1"/>
    </source>
</evidence>
<dbReference type="GeneID" id="130705647"/>
<reference evidence="2" key="1">
    <citation type="submission" date="2025-05" db="UniProtKB">
        <authorList>
            <consortium name="RefSeq"/>
        </authorList>
    </citation>
    <scope>NUCLEOTIDE SEQUENCE [LARGE SCALE GENOMIC DNA]</scope>
</reference>
<proteinExistence type="predicted"/>
<keyword evidence="2" id="KW-1185">Reference proteome</keyword>
<sequence length="266" mass="29161">MGCNLVQFRTADSKAFTAARDAWAQVPEFRGTLGNTLLTLSCLETRILHLPDGQSGQSLGRAPGDKELAQITVWKLDRGKITNKSIKETEGSLIYTFNNSPTKVEEICYVSKDTYSKEHSYTLKLGRDSGGTGSLCSTEAQGIPESPEDTEGRTSILVEDGVTETWIGKLLAESDRVRLVMRAKLETWAAPSHSVLRTFIGSSIIPFAIIGTLGRGDARSKDQSQRYCKATESLLGQRPQRERIGWSKRRTSQQGTGGSSNPCGWQ</sequence>
<feature type="region of interest" description="Disordered" evidence="1">
    <location>
        <begin position="132"/>
        <end position="151"/>
    </location>
</feature>
<feature type="region of interest" description="Disordered" evidence="1">
    <location>
        <begin position="238"/>
        <end position="266"/>
    </location>
</feature>